<protein>
    <submittedName>
        <fullName evidence="4">Porin family protein</fullName>
    </submittedName>
</protein>
<reference evidence="4" key="1">
    <citation type="submission" date="2020-04" db="EMBL/GenBank/DDBJ databases">
        <title>Deep metagenomics examines the oral microbiome during advanced dental caries in children, revealing novel taxa and co-occurrences with host molecules.</title>
        <authorList>
            <person name="Baker J.L."/>
            <person name="Morton J.T."/>
            <person name="Dinis M."/>
            <person name="Alvarez R."/>
            <person name="Tran N.C."/>
            <person name="Knight R."/>
            <person name="Edlund A."/>
        </authorList>
    </citation>
    <scope>NUCLEOTIDE SEQUENCE</scope>
    <source>
        <strain evidence="4">JCVI_32_bin.50</strain>
    </source>
</reference>
<dbReference type="NCBIfam" id="TIGR01414">
    <property type="entry name" value="autotrans_barl"/>
    <property type="match status" value="1"/>
</dbReference>
<dbReference type="EMBL" id="JABZTM010000003">
    <property type="protein sequence ID" value="MBF1445866.1"/>
    <property type="molecule type" value="Genomic_DNA"/>
</dbReference>
<evidence type="ECO:0000256" key="2">
    <source>
        <dbReference type="SAM" id="SignalP"/>
    </source>
</evidence>
<comment type="caution">
    <text evidence="4">The sequence shown here is derived from an EMBL/GenBank/DDBJ whole genome shotgun (WGS) entry which is preliminary data.</text>
</comment>
<dbReference type="InterPro" id="IPR027385">
    <property type="entry name" value="Beta-barrel_OMP"/>
</dbReference>
<feature type="signal peptide" evidence="2">
    <location>
        <begin position="1"/>
        <end position="19"/>
    </location>
</feature>
<name>A0A9D6A8Y5_9BACT</name>
<dbReference type="Proteomes" id="UP000787419">
    <property type="component" value="Unassembled WGS sequence"/>
</dbReference>
<dbReference type="GO" id="GO:0019867">
    <property type="term" value="C:outer membrane"/>
    <property type="evidence" value="ECO:0007669"/>
    <property type="project" value="InterPro"/>
</dbReference>
<evidence type="ECO:0000313" key="4">
    <source>
        <dbReference type="EMBL" id="MBF1445866.1"/>
    </source>
</evidence>
<accession>A0A9D6A8Y5</accession>
<sequence>MKKLLVLVCAAVMSISASAQKGEKAIGVNLSYGSKIKNAGIGVKGQYFLADRLRGEASVDYFFKKDYTSMWDINANLHYLFDIAPKTKVYPLVGLGYTNWNVELELLNHETIKATKEKLAVNVGAGIQYELTNKVNVDAEVKYQIIDNYNQVVVGVGLAYKF</sequence>
<feature type="domain" description="Outer membrane protein beta-barrel" evidence="3">
    <location>
        <begin position="8"/>
        <end position="162"/>
    </location>
</feature>
<dbReference type="Pfam" id="PF13505">
    <property type="entry name" value="OMP_b-brl"/>
    <property type="match status" value="1"/>
</dbReference>
<evidence type="ECO:0000313" key="5">
    <source>
        <dbReference type="Proteomes" id="UP000787419"/>
    </source>
</evidence>
<dbReference type="InterPro" id="IPR006315">
    <property type="entry name" value="OM_autotransptr_brl_dom"/>
</dbReference>
<evidence type="ECO:0000256" key="1">
    <source>
        <dbReference type="ARBA" id="ARBA00022729"/>
    </source>
</evidence>
<keyword evidence="1 2" id="KW-0732">Signal</keyword>
<proteinExistence type="predicted"/>
<dbReference type="AlphaFoldDB" id="A0A9D6A8Y5"/>
<feature type="chain" id="PRO_5039249959" evidence="2">
    <location>
        <begin position="20"/>
        <end position="162"/>
    </location>
</feature>
<organism evidence="4 5">
    <name type="scientific">Prevotella nigrescens</name>
    <dbReference type="NCBI Taxonomy" id="28133"/>
    <lineage>
        <taxon>Bacteria</taxon>
        <taxon>Pseudomonadati</taxon>
        <taxon>Bacteroidota</taxon>
        <taxon>Bacteroidia</taxon>
        <taxon>Bacteroidales</taxon>
        <taxon>Prevotellaceae</taxon>
        <taxon>Prevotella</taxon>
    </lineage>
</organism>
<gene>
    <name evidence="4" type="ORF">HXN55_00545</name>
</gene>
<dbReference type="RefSeq" id="WP_219403382.1">
    <property type="nucleotide sequence ID" value="NZ_CALIZO010000043.1"/>
</dbReference>
<evidence type="ECO:0000259" key="3">
    <source>
        <dbReference type="Pfam" id="PF13505"/>
    </source>
</evidence>